<keyword evidence="10 20" id="KW-1133">Transmembrane helix</keyword>
<evidence type="ECO:0000256" key="2">
    <source>
        <dbReference type="ARBA" id="ARBA00005402"/>
    </source>
</evidence>
<evidence type="ECO:0000256" key="3">
    <source>
        <dbReference type="ARBA" id="ARBA00022516"/>
    </source>
</evidence>
<keyword evidence="15 20" id="KW-1207">Sterol metabolism</keyword>
<keyword evidence="22" id="KW-1185">Reference proteome</keyword>
<keyword evidence="5 20" id="KW-0812">Transmembrane</keyword>
<evidence type="ECO:0000256" key="1">
    <source>
        <dbReference type="ARBA" id="ARBA00004477"/>
    </source>
</evidence>
<dbReference type="Pfam" id="PF01222">
    <property type="entry name" value="ERG4_ERG24"/>
    <property type="match status" value="2"/>
</dbReference>
<keyword evidence="6" id="KW-0152">Cholesterol biosynthesis</keyword>
<feature type="transmembrane region" description="Helical" evidence="20">
    <location>
        <begin position="261"/>
        <end position="280"/>
    </location>
</feature>
<evidence type="ECO:0000256" key="5">
    <source>
        <dbReference type="ARBA" id="ARBA00022692"/>
    </source>
</evidence>
<dbReference type="InterPro" id="IPR001171">
    <property type="entry name" value="ERG24_DHCR-like"/>
</dbReference>
<dbReference type="EC" id="1.3.1.21" evidence="17"/>
<dbReference type="GO" id="GO:0047598">
    <property type="term" value="F:7-dehydrocholesterol reductase activity"/>
    <property type="evidence" value="ECO:0007669"/>
    <property type="project" value="UniProtKB-EC"/>
</dbReference>
<keyword evidence="4" id="KW-0153">Cholesterol metabolism</keyword>
<dbReference type="PANTHER" id="PTHR21257">
    <property type="entry name" value="DELTA(14)-STEROL REDUCTASE"/>
    <property type="match status" value="1"/>
</dbReference>
<dbReference type="GO" id="GO:0005789">
    <property type="term" value="C:endoplasmic reticulum membrane"/>
    <property type="evidence" value="ECO:0007669"/>
    <property type="project" value="UniProtKB-SubCell"/>
</dbReference>
<dbReference type="PANTHER" id="PTHR21257:SF38">
    <property type="entry name" value="7-DEHYDROCHOLESTEROL REDUCTASE"/>
    <property type="match status" value="1"/>
</dbReference>
<feature type="transmembrane region" description="Helical" evidence="20">
    <location>
        <begin position="292"/>
        <end position="311"/>
    </location>
</feature>
<feature type="transmembrane region" description="Helical" evidence="20">
    <location>
        <begin position="46"/>
        <end position="69"/>
    </location>
</feature>
<accession>A0A5N6X510</accession>
<name>A0A5N6X510_9EURO</name>
<evidence type="ECO:0000256" key="17">
    <source>
        <dbReference type="ARBA" id="ARBA00038851"/>
    </source>
</evidence>
<feature type="transmembrane region" description="Helical" evidence="20">
    <location>
        <begin position="142"/>
        <end position="165"/>
    </location>
</feature>
<protein>
    <recommendedName>
        <fullName evidence="18">7-dehydrocholesterol reductase</fullName>
        <ecNumber evidence="17">1.3.1.21</ecNumber>
    </recommendedName>
    <alternativeName>
        <fullName evidence="19">Sterol Delta(7)-reductase</fullName>
    </alternativeName>
</protein>
<evidence type="ECO:0000256" key="11">
    <source>
        <dbReference type="ARBA" id="ARBA00023002"/>
    </source>
</evidence>
<evidence type="ECO:0000256" key="6">
    <source>
        <dbReference type="ARBA" id="ARBA00022778"/>
    </source>
</evidence>
<dbReference type="PROSITE" id="PS01017">
    <property type="entry name" value="STEROL_REDUCT_1"/>
    <property type="match status" value="1"/>
</dbReference>
<evidence type="ECO:0000313" key="21">
    <source>
        <dbReference type="EMBL" id="KAE8327396.1"/>
    </source>
</evidence>
<dbReference type="Proteomes" id="UP000325945">
    <property type="component" value="Unassembled WGS sequence"/>
</dbReference>
<keyword evidence="11 20" id="KW-0560">Oxidoreductase</keyword>
<keyword evidence="8" id="KW-0521">NADP</keyword>
<dbReference type="EMBL" id="ML741792">
    <property type="protein sequence ID" value="KAE8327396.1"/>
    <property type="molecule type" value="Genomic_DNA"/>
</dbReference>
<evidence type="ECO:0000313" key="22">
    <source>
        <dbReference type="Proteomes" id="UP000325945"/>
    </source>
</evidence>
<evidence type="ECO:0000256" key="8">
    <source>
        <dbReference type="ARBA" id="ARBA00022857"/>
    </source>
</evidence>
<dbReference type="PROSITE" id="PS01018">
    <property type="entry name" value="STEROL_REDUCT_2"/>
    <property type="match status" value="1"/>
</dbReference>
<evidence type="ECO:0000256" key="14">
    <source>
        <dbReference type="ARBA" id="ARBA00023136"/>
    </source>
</evidence>
<feature type="transmembrane region" description="Helical" evidence="20">
    <location>
        <begin position="102"/>
        <end position="121"/>
    </location>
</feature>
<sequence length="435" mass="48850">MLQNRVSSATRVSSKPHLYLQADGKQQKLGNSFWGRRNHVSAFSGLLSLSFVIATSLFVLFLCVCLEHFDGSLRQGLYELLVHSSPTTLLRRCVPEISYGHVVAYATWIVFQALLYSLLPGKTIYGPPTPGGNTLPYRMNGLLSWGITVGAVFLAACIGGAEVVASLAQNWAAVLAAANVYGLAVPALAVAKGHIWPTFKNDRRFSGSIFHDFMVGVELNPRLGQHWDLKMFQVGRLGMNSWVVIDLSFMAQQYLHIAHDHFGFTLAWGTAVWLPMVYTVQAQYLALHPVDLSSLASSAILITGLLSYVLFRLANHQKHHFRQTRGNCQIAGSKPRTIRAQYTTAKGKVHETSLLCSGCWGIVRHPNYVGDIVFSFCTCVCCGWSHVLPYMYFIYMTILLIHRCYRDEKRCLAKYGSKWEEYQRMVRWRMIPGLF</sequence>
<evidence type="ECO:0000256" key="20">
    <source>
        <dbReference type="RuleBase" id="RU369120"/>
    </source>
</evidence>
<comment type="subcellular location">
    <subcellularLocation>
        <location evidence="1">Endoplasmic reticulum membrane</location>
        <topology evidence="1">Multi-pass membrane protein</topology>
    </subcellularLocation>
</comment>
<organism evidence="21 22">
    <name type="scientific">Aspergillus sergii</name>
    <dbReference type="NCBI Taxonomy" id="1034303"/>
    <lineage>
        <taxon>Eukaryota</taxon>
        <taxon>Fungi</taxon>
        <taxon>Dikarya</taxon>
        <taxon>Ascomycota</taxon>
        <taxon>Pezizomycotina</taxon>
        <taxon>Eurotiomycetes</taxon>
        <taxon>Eurotiomycetidae</taxon>
        <taxon>Eurotiales</taxon>
        <taxon>Aspergillaceae</taxon>
        <taxon>Aspergillus</taxon>
        <taxon>Aspergillus subgen. Circumdati</taxon>
    </lineage>
</organism>
<evidence type="ECO:0000256" key="12">
    <source>
        <dbReference type="ARBA" id="ARBA00023011"/>
    </source>
</evidence>
<dbReference type="Gene3D" id="1.20.120.1630">
    <property type="match status" value="1"/>
</dbReference>
<evidence type="ECO:0000256" key="15">
    <source>
        <dbReference type="ARBA" id="ARBA00023166"/>
    </source>
</evidence>
<keyword evidence="14 20" id="KW-0472">Membrane</keyword>
<gene>
    <name evidence="21" type="ORF">BDV39DRAFT_192843</name>
</gene>
<dbReference type="AlphaFoldDB" id="A0A5N6X510"/>
<keyword evidence="9 20" id="KW-0752">Steroid biosynthesis</keyword>
<dbReference type="GO" id="GO:0006695">
    <property type="term" value="P:cholesterol biosynthetic process"/>
    <property type="evidence" value="ECO:0007669"/>
    <property type="project" value="UniProtKB-KW"/>
</dbReference>
<evidence type="ECO:0000256" key="18">
    <source>
        <dbReference type="ARBA" id="ARBA00039984"/>
    </source>
</evidence>
<evidence type="ECO:0000256" key="19">
    <source>
        <dbReference type="ARBA" id="ARBA00042688"/>
    </source>
</evidence>
<evidence type="ECO:0000256" key="10">
    <source>
        <dbReference type="ARBA" id="ARBA00022989"/>
    </source>
</evidence>
<evidence type="ECO:0000256" key="7">
    <source>
        <dbReference type="ARBA" id="ARBA00022824"/>
    </source>
</evidence>
<evidence type="ECO:0000256" key="16">
    <source>
        <dbReference type="ARBA" id="ARBA00023221"/>
    </source>
</evidence>
<feature type="transmembrane region" description="Helical" evidence="20">
    <location>
        <begin position="372"/>
        <end position="401"/>
    </location>
</feature>
<keyword evidence="3 20" id="KW-0444">Lipid biosynthesis</keyword>
<dbReference type="InterPro" id="IPR018083">
    <property type="entry name" value="Sterol_reductase_CS"/>
</dbReference>
<evidence type="ECO:0000256" key="4">
    <source>
        <dbReference type="ARBA" id="ARBA00022548"/>
    </source>
</evidence>
<evidence type="ECO:0000256" key="9">
    <source>
        <dbReference type="ARBA" id="ARBA00022955"/>
    </source>
</evidence>
<keyword evidence="12 20" id="KW-0756">Sterol biosynthesis</keyword>
<keyword evidence="16 20" id="KW-0753">Steroid metabolism</keyword>
<proteinExistence type="inferred from homology"/>
<dbReference type="GO" id="GO:0016132">
    <property type="term" value="P:brassinosteroid biosynthetic process"/>
    <property type="evidence" value="ECO:0007669"/>
    <property type="project" value="TreeGrafter"/>
</dbReference>
<evidence type="ECO:0000256" key="13">
    <source>
        <dbReference type="ARBA" id="ARBA00023098"/>
    </source>
</evidence>
<comment type="similarity">
    <text evidence="2 20">Belongs to the ERG4/ERG24 family.</text>
</comment>
<keyword evidence="13 20" id="KW-0443">Lipid metabolism</keyword>
<keyword evidence="7" id="KW-0256">Endoplasmic reticulum</keyword>
<feature type="transmembrane region" description="Helical" evidence="20">
    <location>
        <begin position="171"/>
        <end position="191"/>
    </location>
</feature>
<reference evidence="22" key="1">
    <citation type="submission" date="2019-04" db="EMBL/GenBank/DDBJ databases">
        <title>Friends and foes A comparative genomics studyof 23 Aspergillus species from section Flavi.</title>
        <authorList>
            <consortium name="DOE Joint Genome Institute"/>
            <person name="Kjaerbolling I."/>
            <person name="Vesth T."/>
            <person name="Frisvad J.C."/>
            <person name="Nybo J.L."/>
            <person name="Theobald S."/>
            <person name="Kildgaard S."/>
            <person name="Isbrandt T."/>
            <person name="Kuo A."/>
            <person name="Sato A."/>
            <person name="Lyhne E.K."/>
            <person name="Kogle M.E."/>
            <person name="Wiebenga A."/>
            <person name="Kun R.S."/>
            <person name="Lubbers R.J."/>
            <person name="Makela M.R."/>
            <person name="Barry K."/>
            <person name="Chovatia M."/>
            <person name="Clum A."/>
            <person name="Daum C."/>
            <person name="Haridas S."/>
            <person name="He G."/>
            <person name="LaButti K."/>
            <person name="Lipzen A."/>
            <person name="Mondo S."/>
            <person name="Riley R."/>
            <person name="Salamov A."/>
            <person name="Simmons B.A."/>
            <person name="Magnuson J.K."/>
            <person name="Henrissat B."/>
            <person name="Mortensen U.H."/>
            <person name="Larsen T.O."/>
            <person name="Devries R.P."/>
            <person name="Grigoriev I.V."/>
            <person name="Machida M."/>
            <person name="Baker S.E."/>
            <person name="Andersen M.R."/>
        </authorList>
    </citation>
    <scope>NUCLEOTIDE SEQUENCE [LARGE SCALE GENOMIC DNA]</scope>
    <source>
        <strain evidence="22">CBS 130017</strain>
    </source>
</reference>